<dbReference type="EMBL" id="KZ679140">
    <property type="protein sequence ID" value="PTB72890.1"/>
    <property type="molecule type" value="Genomic_DNA"/>
</dbReference>
<feature type="compositionally biased region" description="Polar residues" evidence="1">
    <location>
        <begin position="113"/>
        <end position="126"/>
    </location>
</feature>
<evidence type="ECO:0000256" key="1">
    <source>
        <dbReference type="SAM" id="MobiDB-lite"/>
    </source>
</evidence>
<feature type="region of interest" description="Disordered" evidence="1">
    <location>
        <begin position="73"/>
        <end position="204"/>
    </location>
</feature>
<feature type="compositionally biased region" description="Polar residues" evidence="1">
    <location>
        <begin position="80"/>
        <end position="94"/>
    </location>
</feature>
<name>A0A2T4BUA0_TRILO</name>
<proteinExistence type="predicted"/>
<dbReference type="Proteomes" id="UP000240760">
    <property type="component" value="Unassembled WGS sequence"/>
</dbReference>
<accession>A0A2T4BUA0</accession>
<gene>
    <name evidence="2" type="ORF">M440DRAFT_154769</name>
</gene>
<feature type="compositionally biased region" description="Low complexity" evidence="1">
    <location>
        <begin position="100"/>
        <end position="112"/>
    </location>
</feature>
<evidence type="ECO:0000313" key="3">
    <source>
        <dbReference type="Proteomes" id="UP000240760"/>
    </source>
</evidence>
<reference evidence="2 3" key="1">
    <citation type="submission" date="2016-07" db="EMBL/GenBank/DDBJ databases">
        <title>Multiple horizontal gene transfer events from other fungi enriched the ability of initially mycotrophic Trichoderma (Ascomycota) to feed on dead plant biomass.</title>
        <authorList>
            <consortium name="DOE Joint Genome Institute"/>
            <person name="Aerts A."/>
            <person name="Atanasova L."/>
            <person name="Chenthamara K."/>
            <person name="Zhang J."/>
            <person name="Grujic M."/>
            <person name="Henrissat B."/>
            <person name="Kuo A."/>
            <person name="Salamov A."/>
            <person name="Lipzen A."/>
            <person name="Labutti K."/>
            <person name="Barry K."/>
            <person name="Miao Y."/>
            <person name="Rahimi M.J."/>
            <person name="Shen Q."/>
            <person name="Grigoriev I.V."/>
            <person name="Kubicek C.P."/>
            <person name="Druzhinina I.S."/>
        </authorList>
    </citation>
    <scope>NUCLEOTIDE SEQUENCE [LARGE SCALE GENOMIC DNA]</scope>
    <source>
        <strain evidence="2 3">ATCC 18648</strain>
    </source>
</reference>
<sequence length="204" mass="23080">MKKLGILDSQIRLPARHSLQYRLAISVLTRSQHHVHHVSPFPCLPSYPSYHPLNKVHLKKPINLSLTLRTNMPTHLNCPNKPQHQSTIPQSTHITHQRKPPSQSQPNPLPNNRTITTSRPSHSSPYHTKPPPPILLPVSPPSQPCAATKQPPPSNDIPITIPERRNVCSIPLPQRPQKRGEKGKKPRYHLMPSNSNRMRCHPAE</sequence>
<feature type="compositionally biased region" description="Pro residues" evidence="1">
    <location>
        <begin position="128"/>
        <end position="143"/>
    </location>
</feature>
<evidence type="ECO:0000313" key="2">
    <source>
        <dbReference type="EMBL" id="PTB72890.1"/>
    </source>
</evidence>
<dbReference type="AlphaFoldDB" id="A0A2T4BUA0"/>
<keyword evidence="3" id="KW-1185">Reference proteome</keyword>
<protein>
    <submittedName>
        <fullName evidence="2">Uncharacterized protein</fullName>
    </submittedName>
</protein>
<organism evidence="2 3">
    <name type="scientific">Trichoderma longibrachiatum ATCC 18648</name>
    <dbReference type="NCBI Taxonomy" id="983965"/>
    <lineage>
        <taxon>Eukaryota</taxon>
        <taxon>Fungi</taxon>
        <taxon>Dikarya</taxon>
        <taxon>Ascomycota</taxon>
        <taxon>Pezizomycotina</taxon>
        <taxon>Sordariomycetes</taxon>
        <taxon>Hypocreomycetidae</taxon>
        <taxon>Hypocreales</taxon>
        <taxon>Hypocreaceae</taxon>
        <taxon>Trichoderma</taxon>
    </lineage>
</organism>